<evidence type="ECO:0000256" key="3">
    <source>
        <dbReference type="ARBA" id="ARBA00022452"/>
    </source>
</evidence>
<evidence type="ECO:0000256" key="5">
    <source>
        <dbReference type="ARBA" id="ARBA00022729"/>
    </source>
</evidence>
<organism evidence="11 12">
    <name type="scientific">Oxalicibacterium faecigallinarum</name>
    <dbReference type="NCBI Taxonomy" id="573741"/>
    <lineage>
        <taxon>Bacteria</taxon>
        <taxon>Pseudomonadati</taxon>
        <taxon>Pseudomonadota</taxon>
        <taxon>Betaproteobacteria</taxon>
        <taxon>Burkholderiales</taxon>
        <taxon>Oxalobacteraceae</taxon>
        <taxon>Oxalicibacterium</taxon>
    </lineage>
</organism>
<comment type="subcellular location">
    <subcellularLocation>
        <location evidence="9">Cell membrane</location>
        <topology evidence="9">Lipid-anchor</topology>
    </subcellularLocation>
    <subcellularLocation>
        <location evidence="1">Membrane</location>
    </subcellularLocation>
</comment>
<sequence>MVAAMKNLIATLSLIALLGGCADMGHIQPRATALDADTLSGGAQFARNVAANTWPCERWWQAYHDPQLDALIQRALQDSPGLREAYARSRQAASMTGLAEAAGKPTLEAKMSLRRELFSEHDFIPAPEAGNYAWYNRVALEAGYDLDLWGKHRDALAASLAEKQVADAEAQLARLTLEQAIVRSYVDLSLAHTLKDMAEERLVHRKQAVAVMHRRLTAGLASEVEATQLDATLPPLQLEIENQEERITLLHNRLAALTGQAPQAGEHIQRPAMQLADANNLALPSNLPADLLGRRPDVQASRWSVEAAAREINVAKAAFYPDINLRAFIGFQAIGFGRFLGGESSVRGVGPAISLPIFDGGALRANLGARTAAYDAAVERYNSTLLHALESVAGRLTVSQSVARQLQLNSKALATAERTRMLAQKGVAAGMTDYLVLLDSEVNLLARQQDQARLVARQLESYAELMLALGGGIQPQVSASSVPTETSNYSSTLTGKAGQS</sequence>
<dbReference type="Gene3D" id="1.20.1600.10">
    <property type="entry name" value="Outer membrane efflux proteins (OEP)"/>
    <property type="match status" value="1"/>
</dbReference>
<dbReference type="Pfam" id="PF02321">
    <property type="entry name" value="OEP"/>
    <property type="match status" value="2"/>
</dbReference>
<evidence type="ECO:0000256" key="6">
    <source>
        <dbReference type="ARBA" id="ARBA00023136"/>
    </source>
</evidence>
<evidence type="ECO:0000313" key="11">
    <source>
        <dbReference type="EMBL" id="GGI16781.1"/>
    </source>
</evidence>
<reference evidence="12" key="1">
    <citation type="journal article" date="2019" name="Int. J. Syst. Evol. Microbiol.">
        <title>The Global Catalogue of Microorganisms (GCM) 10K type strain sequencing project: providing services to taxonomists for standard genome sequencing and annotation.</title>
        <authorList>
            <consortium name="The Broad Institute Genomics Platform"/>
            <consortium name="The Broad Institute Genome Sequencing Center for Infectious Disease"/>
            <person name="Wu L."/>
            <person name="Ma J."/>
        </authorList>
    </citation>
    <scope>NUCLEOTIDE SEQUENCE [LARGE SCALE GENOMIC DNA]</scope>
    <source>
        <strain evidence="12">CCM 2767</strain>
    </source>
</reference>
<feature type="chain" id="PRO_5035340857" description="Efflux transporter outer membrane subunit" evidence="9">
    <location>
        <begin position="23"/>
        <end position="500"/>
    </location>
</feature>
<gene>
    <name evidence="11" type="ORF">GCM10008066_05680</name>
</gene>
<evidence type="ECO:0000256" key="7">
    <source>
        <dbReference type="ARBA" id="ARBA00023139"/>
    </source>
</evidence>
<dbReference type="PANTHER" id="PTHR30203">
    <property type="entry name" value="OUTER MEMBRANE CATION EFFLUX PROTEIN"/>
    <property type="match status" value="1"/>
</dbReference>
<dbReference type="NCBIfam" id="TIGR01845">
    <property type="entry name" value="outer_NodT"/>
    <property type="match status" value="1"/>
</dbReference>
<protein>
    <recommendedName>
        <fullName evidence="13">Efflux transporter outer membrane subunit</fullName>
    </recommendedName>
</protein>
<keyword evidence="5 9" id="KW-0732">Signal</keyword>
<dbReference type="PANTHER" id="PTHR30203:SF20">
    <property type="entry name" value="MULTIDRUG RESISTANCE OUTER MEMBRANE PROTEIN MDTP-RELATED"/>
    <property type="match status" value="1"/>
</dbReference>
<dbReference type="GO" id="GO:0015562">
    <property type="term" value="F:efflux transmembrane transporter activity"/>
    <property type="evidence" value="ECO:0007669"/>
    <property type="project" value="InterPro"/>
</dbReference>
<dbReference type="EMBL" id="BMDI01000001">
    <property type="protein sequence ID" value="GGI16781.1"/>
    <property type="molecule type" value="Genomic_DNA"/>
</dbReference>
<keyword evidence="3 9" id="KW-1134">Transmembrane beta strand</keyword>
<feature type="region of interest" description="Disordered" evidence="10">
    <location>
        <begin position="478"/>
        <end position="500"/>
    </location>
</feature>
<evidence type="ECO:0000256" key="10">
    <source>
        <dbReference type="SAM" id="MobiDB-lite"/>
    </source>
</evidence>
<dbReference type="Proteomes" id="UP000642180">
    <property type="component" value="Unassembled WGS sequence"/>
</dbReference>
<dbReference type="PROSITE" id="PS51257">
    <property type="entry name" value="PROKAR_LIPOPROTEIN"/>
    <property type="match status" value="1"/>
</dbReference>
<dbReference type="InterPro" id="IPR010131">
    <property type="entry name" value="MdtP/NodT-like"/>
</dbReference>
<proteinExistence type="inferred from homology"/>
<evidence type="ECO:0000256" key="4">
    <source>
        <dbReference type="ARBA" id="ARBA00022692"/>
    </source>
</evidence>
<keyword evidence="6 9" id="KW-0472">Membrane</keyword>
<dbReference type="InterPro" id="IPR003423">
    <property type="entry name" value="OMP_efflux"/>
</dbReference>
<feature type="signal peptide" evidence="9">
    <location>
        <begin position="1"/>
        <end position="22"/>
    </location>
</feature>
<evidence type="ECO:0008006" key="13">
    <source>
        <dbReference type="Google" id="ProtNLM"/>
    </source>
</evidence>
<accession>A0A8J3AUH0</accession>
<keyword evidence="12" id="KW-1185">Reference proteome</keyword>
<dbReference type="Gene3D" id="2.20.200.10">
    <property type="entry name" value="Outer membrane efflux proteins (OEP)"/>
    <property type="match status" value="1"/>
</dbReference>
<dbReference type="SUPFAM" id="SSF56954">
    <property type="entry name" value="Outer membrane efflux proteins (OEP)"/>
    <property type="match status" value="1"/>
</dbReference>
<evidence type="ECO:0000256" key="8">
    <source>
        <dbReference type="ARBA" id="ARBA00023288"/>
    </source>
</evidence>
<evidence type="ECO:0000256" key="1">
    <source>
        <dbReference type="ARBA" id="ARBA00004370"/>
    </source>
</evidence>
<dbReference type="AlphaFoldDB" id="A0A8J3AUH0"/>
<keyword evidence="7 9" id="KW-0564">Palmitate</keyword>
<comment type="caution">
    <text evidence="11">The sequence shown here is derived from an EMBL/GenBank/DDBJ whole genome shotgun (WGS) entry which is preliminary data.</text>
</comment>
<keyword evidence="8 9" id="KW-0449">Lipoprotein</keyword>
<evidence type="ECO:0000256" key="9">
    <source>
        <dbReference type="RuleBase" id="RU362097"/>
    </source>
</evidence>
<comment type="similarity">
    <text evidence="2 9">Belongs to the outer membrane factor (OMF) (TC 1.B.17) family.</text>
</comment>
<evidence type="ECO:0000313" key="12">
    <source>
        <dbReference type="Proteomes" id="UP000642180"/>
    </source>
</evidence>
<evidence type="ECO:0000256" key="2">
    <source>
        <dbReference type="ARBA" id="ARBA00007613"/>
    </source>
</evidence>
<keyword evidence="4 9" id="KW-0812">Transmembrane</keyword>
<name>A0A8J3AUH0_9BURK</name>
<dbReference type="GO" id="GO:0005886">
    <property type="term" value="C:plasma membrane"/>
    <property type="evidence" value="ECO:0007669"/>
    <property type="project" value="UniProtKB-SubCell"/>
</dbReference>